<keyword evidence="3" id="KW-1185">Reference proteome</keyword>
<protein>
    <submittedName>
        <fullName evidence="2">Uncharacterized protein</fullName>
    </submittedName>
</protein>
<reference evidence="2 3" key="1">
    <citation type="submission" date="2016-11" db="EMBL/GenBank/DDBJ databases">
        <authorList>
            <person name="Varghese N."/>
            <person name="Submissions S."/>
        </authorList>
    </citation>
    <scope>NUCLEOTIDE SEQUENCE [LARGE SCALE GENOMIC DNA]</scope>
    <source>
        <strain evidence="2 3">DSM 28249</strain>
    </source>
</reference>
<dbReference type="RefSeq" id="WP_149778722.1">
    <property type="nucleotide sequence ID" value="NZ_FRCB01000002.1"/>
</dbReference>
<sequence length="59" mass="6552">MSNVVNLNKVRKKKSRAADKSRADANAVLHGRSKTDKALDKARRDKAAKDHASHKRDDA</sequence>
<evidence type="ECO:0000313" key="3">
    <source>
        <dbReference type="Proteomes" id="UP000322545"/>
    </source>
</evidence>
<gene>
    <name evidence="2" type="ORF">SAMN05443432_102393</name>
</gene>
<dbReference type="Pfam" id="PF13770">
    <property type="entry name" value="DUF4169"/>
    <property type="match status" value="1"/>
</dbReference>
<feature type="compositionally biased region" description="Basic and acidic residues" evidence="1">
    <location>
        <begin position="33"/>
        <end position="59"/>
    </location>
</feature>
<dbReference type="AlphaFoldDB" id="A0A1M7D2U4"/>
<dbReference type="EMBL" id="FRCB01000002">
    <property type="protein sequence ID" value="SHL73509.1"/>
    <property type="molecule type" value="Genomic_DNA"/>
</dbReference>
<evidence type="ECO:0000313" key="2">
    <source>
        <dbReference type="EMBL" id="SHL73509.1"/>
    </source>
</evidence>
<name>A0A1M7D2U4_9RHOB</name>
<organism evidence="2 3">
    <name type="scientific">Roseovarius litoreus</name>
    <dbReference type="NCBI Taxonomy" id="1155722"/>
    <lineage>
        <taxon>Bacteria</taxon>
        <taxon>Pseudomonadati</taxon>
        <taxon>Pseudomonadota</taxon>
        <taxon>Alphaproteobacteria</taxon>
        <taxon>Rhodobacterales</taxon>
        <taxon>Roseobacteraceae</taxon>
        <taxon>Roseovarius</taxon>
    </lineage>
</organism>
<dbReference type="InterPro" id="IPR025227">
    <property type="entry name" value="DUF4169"/>
</dbReference>
<proteinExistence type="predicted"/>
<accession>A0A1M7D2U4</accession>
<feature type="region of interest" description="Disordered" evidence="1">
    <location>
        <begin position="1"/>
        <end position="59"/>
    </location>
</feature>
<dbReference type="Proteomes" id="UP000322545">
    <property type="component" value="Unassembled WGS sequence"/>
</dbReference>
<evidence type="ECO:0000256" key="1">
    <source>
        <dbReference type="SAM" id="MobiDB-lite"/>
    </source>
</evidence>